<name>A0ABV4UKG5_9RHOO</name>
<sequence length="199" mass="20982">MDILQSLALAGGMAWASGMRLYAVVFLAGLLGRLGYLQLPATLSVLENPWIIGLSGVLLCIEFLADKVPAVDSFWDALQGFIRIPAGALLAALAMGEHDPALMVAAGLLGGTLTAGTFAAKAGGRALINTSPEPFSNVTASLGEDVLTASGLWIAVAHPILFLILLGLFILLLLWLLPKIWRGIRAFFAIFRKKPSTTA</sequence>
<evidence type="ECO:0000313" key="3">
    <source>
        <dbReference type="EMBL" id="MFA9951029.1"/>
    </source>
</evidence>
<feature type="domain" description="DUF4126" evidence="2">
    <location>
        <begin position="7"/>
        <end position="179"/>
    </location>
</feature>
<feature type="transmembrane region" description="Helical" evidence="1">
    <location>
        <begin position="101"/>
        <end position="120"/>
    </location>
</feature>
<dbReference type="RefSeq" id="WP_418892113.1">
    <property type="nucleotide sequence ID" value="NZ_JBEUWX010000003.1"/>
</dbReference>
<feature type="transmembrane region" description="Helical" evidence="1">
    <location>
        <begin position="152"/>
        <end position="177"/>
    </location>
</feature>
<comment type="caution">
    <text evidence="3">The sequence shown here is derived from an EMBL/GenBank/DDBJ whole genome shotgun (WGS) entry which is preliminary data.</text>
</comment>
<gene>
    <name evidence="3" type="ORF">ABCS64_11950</name>
</gene>
<feature type="transmembrane region" description="Helical" evidence="1">
    <location>
        <begin position="12"/>
        <end position="36"/>
    </location>
</feature>
<feature type="transmembrane region" description="Helical" evidence="1">
    <location>
        <begin position="77"/>
        <end position="94"/>
    </location>
</feature>
<reference evidence="4" key="1">
    <citation type="submission" date="2024-06" db="EMBL/GenBank/DDBJ databases">
        <title>Radixoralia hellwigii gen. nov., sp nov., isolated from a root canal in the human oral cavity.</title>
        <authorList>
            <person name="Bartsch S."/>
            <person name="Wittmer A."/>
            <person name="Schulz A.-K."/>
            <person name="Neumann-Schaal M."/>
            <person name="Wolf J."/>
            <person name="Gronow S."/>
            <person name="Tennert C."/>
            <person name="Haecker G."/>
            <person name="Cieplik F."/>
            <person name="Al-Ahmad A."/>
        </authorList>
    </citation>
    <scope>NUCLEOTIDE SEQUENCE [LARGE SCALE GENOMIC DNA]</scope>
    <source>
        <strain evidence="4">Wk13</strain>
    </source>
</reference>
<organism evidence="3 4">
    <name type="scientific">Dentiradicibacter hellwigii</name>
    <dbReference type="NCBI Taxonomy" id="3149053"/>
    <lineage>
        <taxon>Bacteria</taxon>
        <taxon>Pseudomonadati</taxon>
        <taxon>Pseudomonadota</taxon>
        <taxon>Betaproteobacteria</taxon>
        <taxon>Rhodocyclales</taxon>
        <taxon>Rhodocyclaceae</taxon>
        <taxon>Dentiradicibacter</taxon>
    </lineage>
</organism>
<accession>A0ABV4UKG5</accession>
<dbReference type="Proteomes" id="UP001574673">
    <property type="component" value="Unassembled WGS sequence"/>
</dbReference>
<keyword evidence="1" id="KW-0472">Membrane</keyword>
<proteinExistence type="predicted"/>
<protein>
    <submittedName>
        <fullName evidence="3">DUF4126 domain-containing protein</fullName>
    </submittedName>
</protein>
<keyword evidence="1" id="KW-0812">Transmembrane</keyword>
<dbReference type="InterPro" id="IPR025196">
    <property type="entry name" value="DUF4126"/>
</dbReference>
<dbReference type="EMBL" id="JBEUWX010000003">
    <property type="protein sequence ID" value="MFA9951029.1"/>
    <property type="molecule type" value="Genomic_DNA"/>
</dbReference>
<keyword evidence="1" id="KW-1133">Transmembrane helix</keyword>
<evidence type="ECO:0000313" key="4">
    <source>
        <dbReference type="Proteomes" id="UP001574673"/>
    </source>
</evidence>
<evidence type="ECO:0000256" key="1">
    <source>
        <dbReference type="SAM" id="Phobius"/>
    </source>
</evidence>
<feature type="transmembrane region" description="Helical" evidence="1">
    <location>
        <begin position="48"/>
        <end position="65"/>
    </location>
</feature>
<dbReference type="Pfam" id="PF13548">
    <property type="entry name" value="DUF4126"/>
    <property type="match status" value="1"/>
</dbReference>
<evidence type="ECO:0000259" key="2">
    <source>
        <dbReference type="Pfam" id="PF13548"/>
    </source>
</evidence>
<keyword evidence="4" id="KW-1185">Reference proteome</keyword>